<feature type="region of interest" description="Disordered" evidence="1">
    <location>
        <begin position="98"/>
        <end position="142"/>
    </location>
</feature>
<reference evidence="2" key="1">
    <citation type="journal article" date="2020" name="New Phytol.">
        <title>Comparative genomics reveals dynamic genome evolution in host specialist ectomycorrhizal fungi.</title>
        <authorList>
            <person name="Lofgren L.A."/>
            <person name="Nguyen N.H."/>
            <person name="Vilgalys R."/>
            <person name="Ruytinx J."/>
            <person name="Liao H.L."/>
            <person name="Branco S."/>
            <person name="Kuo A."/>
            <person name="LaButti K."/>
            <person name="Lipzen A."/>
            <person name="Andreopoulos W."/>
            <person name="Pangilinan J."/>
            <person name="Riley R."/>
            <person name="Hundley H."/>
            <person name="Na H."/>
            <person name="Barry K."/>
            <person name="Grigoriev I.V."/>
            <person name="Stajich J.E."/>
            <person name="Kennedy P.G."/>
        </authorList>
    </citation>
    <scope>NUCLEOTIDE SEQUENCE</scope>
    <source>
        <strain evidence="2">MN1</strain>
    </source>
</reference>
<organism evidence="2 3">
    <name type="scientific">Suillus subaureus</name>
    <dbReference type="NCBI Taxonomy" id="48587"/>
    <lineage>
        <taxon>Eukaryota</taxon>
        <taxon>Fungi</taxon>
        <taxon>Dikarya</taxon>
        <taxon>Basidiomycota</taxon>
        <taxon>Agaricomycotina</taxon>
        <taxon>Agaricomycetes</taxon>
        <taxon>Agaricomycetidae</taxon>
        <taxon>Boletales</taxon>
        <taxon>Suillineae</taxon>
        <taxon>Suillaceae</taxon>
        <taxon>Suillus</taxon>
    </lineage>
</organism>
<gene>
    <name evidence="2" type="ORF">BJ212DRAFT_1302312</name>
</gene>
<dbReference type="Proteomes" id="UP000807769">
    <property type="component" value="Unassembled WGS sequence"/>
</dbReference>
<dbReference type="RefSeq" id="XP_041189459.1">
    <property type="nucleotide sequence ID" value="XM_041333244.1"/>
</dbReference>
<dbReference type="AlphaFoldDB" id="A0A9P7JAA4"/>
<protein>
    <submittedName>
        <fullName evidence="2">Uncharacterized protein</fullName>
    </submittedName>
</protein>
<evidence type="ECO:0000313" key="3">
    <source>
        <dbReference type="Proteomes" id="UP000807769"/>
    </source>
</evidence>
<accession>A0A9P7JAA4</accession>
<name>A0A9P7JAA4_9AGAM</name>
<sequence>MNVQVDALGDNEKTDDEVGLQSNARLTKLDVGDSPVTYAGLLRSSPELTTSIPQFLHAMAPKLKSVKDGAWSNGTYESPWKVVSYALQMMVTDEEGLISDRKPHPLNPQFFKRGRRRHRVTGAALEKSKEEELSDNHSMSIP</sequence>
<evidence type="ECO:0000313" key="2">
    <source>
        <dbReference type="EMBL" id="KAG1810563.1"/>
    </source>
</evidence>
<dbReference type="EMBL" id="JABBWG010000032">
    <property type="protein sequence ID" value="KAG1810563.1"/>
    <property type="molecule type" value="Genomic_DNA"/>
</dbReference>
<comment type="caution">
    <text evidence="2">The sequence shown here is derived from an EMBL/GenBank/DDBJ whole genome shotgun (WGS) entry which is preliminary data.</text>
</comment>
<dbReference type="OrthoDB" id="10439930at2759"/>
<proteinExistence type="predicted"/>
<evidence type="ECO:0000256" key="1">
    <source>
        <dbReference type="SAM" id="MobiDB-lite"/>
    </source>
</evidence>
<keyword evidence="3" id="KW-1185">Reference proteome</keyword>
<dbReference type="GeneID" id="64627261"/>
<feature type="compositionally biased region" description="Basic and acidic residues" evidence="1">
    <location>
        <begin position="126"/>
        <end position="135"/>
    </location>
</feature>